<proteinExistence type="predicted"/>
<comment type="caution">
    <text evidence="1">The sequence shown here is derived from an EMBL/GenBank/DDBJ whole genome shotgun (WGS) entry which is preliminary data.</text>
</comment>
<dbReference type="EMBL" id="AZGR01000149">
    <property type="protein sequence ID" value="ETA85559.1"/>
    <property type="molecule type" value="Genomic_DNA"/>
</dbReference>
<protein>
    <submittedName>
        <fullName evidence="1">Uncharacterized protein</fullName>
    </submittedName>
</protein>
<accession>V7IJQ7</accession>
<evidence type="ECO:0000313" key="1">
    <source>
        <dbReference type="EMBL" id="ETA85559.1"/>
    </source>
</evidence>
<dbReference type="Proteomes" id="UP000018534">
    <property type="component" value="Unassembled WGS sequence"/>
</dbReference>
<name>V7IJQ7_SALET</name>
<gene>
    <name evidence="1" type="ORF">A628_04500</name>
</gene>
<sequence length="39" mass="4578">MPVLAFWFHSVILRRCVIGTDIFKVKISARKRKLLSFSL</sequence>
<dbReference type="HOGENOM" id="CLU_3316633_0_0_6"/>
<organism evidence="1 2">
    <name type="scientific">Salmonella enterica subsp. enterica serovar Cubana str. 76814</name>
    <dbReference type="NCBI Taxonomy" id="1192560"/>
    <lineage>
        <taxon>Bacteria</taxon>
        <taxon>Pseudomonadati</taxon>
        <taxon>Pseudomonadota</taxon>
        <taxon>Gammaproteobacteria</taxon>
        <taxon>Enterobacterales</taxon>
        <taxon>Enterobacteriaceae</taxon>
        <taxon>Salmonella</taxon>
    </lineage>
</organism>
<reference evidence="1 2" key="1">
    <citation type="journal article" date="2014" name="Genome Announc.">
        <title>Whole-Genome Sequencing of Salmonella enterica subsp. enterica Serovar Cubana Strains Isolated from Agricultural Sources.</title>
        <authorList>
            <person name="Benahmed F.H."/>
            <person name="Gopinath G.R."/>
            <person name="Wang H."/>
            <person name="Jean-Gilles Beaubrun J."/>
            <person name="Grim C."/>
            <person name="Cheng C.M."/>
            <person name="McClelland M."/>
            <person name="Ayers S."/>
            <person name="Abbott J."/>
            <person name="Desai P."/>
            <person name="Frye J.G."/>
            <person name="Weinstock G."/>
            <person name="Hammack T.S."/>
            <person name="Hanes D.E."/>
            <person name="Rasmussen M.A."/>
            <person name="Davidson M.K."/>
        </authorList>
    </citation>
    <scope>NUCLEOTIDE SEQUENCE [LARGE SCALE GENOMIC DNA]</scope>
    <source>
        <strain evidence="1">76814</strain>
    </source>
</reference>
<dbReference type="AlphaFoldDB" id="V7IJQ7"/>
<evidence type="ECO:0000313" key="2">
    <source>
        <dbReference type="Proteomes" id="UP000018534"/>
    </source>
</evidence>